<dbReference type="Proteomes" id="UP001345219">
    <property type="component" value="Chromosome 21"/>
</dbReference>
<feature type="transmembrane region" description="Helical" evidence="6">
    <location>
        <begin position="173"/>
        <end position="191"/>
    </location>
</feature>
<accession>A0AAN7GUS2</accession>
<organism evidence="7 8">
    <name type="scientific">Trapa incisa</name>
    <dbReference type="NCBI Taxonomy" id="236973"/>
    <lineage>
        <taxon>Eukaryota</taxon>
        <taxon>Viridiplantae</taxon>
        <taxon>Streptophyta</taxon>
        <taxon>Embryophyta</taxon>
        <taxon>Tracheophyta</taxon>
        <taxon>Spermatophyta</taxon>
        <taxon>Magnoliopsida</taxon>
        <taxon>eudicotyledons</taxon>
        <taxon>Gunneridae</taxon>
        <taxon>Pentapetalae</taxon>
        <taxon>rosids</taxon>
        <taxon>malvids</taxon>
        <taxon>Myrtales</taxon>
        <taxon>Lythraceae</taxon>
        <taxon>Trapa</taxon>
    </lineage>
</organism>
<dbReference type="InterPro" id="IPR007770">
    <property type="entry name" value="DMP"/>
</dbReference>
<protein>
    <submittedName>
        <fullName evidence="7">Uncharacterized protein</fullName>
    </submittedName>
</protein>
<evidence type="ECO:0000313" key="8">
    <source>
        <dbReference type="Proteomes" id="UP001345219"/>
    </source>
</evidence>
<comment type="similarity">
    <text evidence="2">Belongs to the plant DMP1 protein family.</text>
</comment>
<dbReference type="GO" id="GO:0016020">
    <property type="term" value="C:membrane"/>
    <property type="evidence" value="ECO:0007669"/>
    <property type="project" value="UniProtKB-SubCell"/>
</dbReference>
<evidence type="ECO:0000256" key="1">
    <source>
        <dbReference type="ARBA" id="ARBA00004141"/>
    </source>
</evidence>
<evidence type="ECO:0000256" key="2">
    <source>
        <dbReference type="ARBA" id="ARBA00008707"/>
    </source>
</evidence>
<evidence type="ECO:0000256" key="4">
    <source>
        <dbReference type="ARBA" id="ARBA00022989"/>
    </source>
</evidence>
<keyword evidence="3 6" id="KW-0812">Transmembrane</keyword>
<feature type="transmembrane region" description="Helical" evidence="6">
    <location>
        <begin position="41"/>
        <end position="61"/>
    </location>
</feature>
<dbReference type="Pfam" id="PF05078">
    <property type="entry name" value="DUF679"/>
    <property type="match status" value="1"/>
</dbReference>
<dbReference type="PANTHER" id="PTHR31621:SF6">
    <property type="entry name" value="PROTEIN DMP7"/>
    <property type="match status" value="1"/>
</dbReference>
<dbReference type="GO" id="GO:0005737">
    <property type="term" value="C:cytoplasm"/>
    <property type="evidence" value="ECO:0007669"/>
    <property type="project" value="UniProtKB-ARBA"/>
</dbReference>
<dbReference type="GO" id="GO:0010256">
    <property type="term" value="P:endomembrane system organization"/>
    <property type="evidence" value="ECO:0007669"/>
    <property type="project" value="TreeGrafter"/>
</dbReference>
<comment type="subcellular location">
    <subcellularLocation>
        <location evidence="1">Membrane</location>
        <topology evidence="1">Multi-pass membrane protein</topology>
    </subcellularLocation>
</comment>
<evidence type="ECO:0000256" key="3">
    <source>
        <dbReference type="ARBA" id="ARBA00022692"/>
    </source>
</evidence>
<evidence type="ECO:0000256" key="6">
    <source>
        <dbReference type="SAM" id="Phobius"/>
    </source>
</evidence>
<reference evidence="7 8" key="1">
    <citation type="journal article" date="2023" name="Hortic Res">
        <title>Pangenome of water caltrop reveals structural variations and asymmetric subgenome divergence after allopolyploidization.</title>
        <authorList>
            <person name="Zhang X."/>
            <person name="Chen Y."/>
            <person name="Wang L."/>
            <person name="Yuan Y."/>
            <person name="Fang M."/>
            <person name="Shi L."/>
            <person name="Lu R."/>
            <person name="Comes H.P."/>
            <person name="Ma Y."/>
            <person name="Chen Y."/>
            <person name="Huang G."/>
            <person name="Zhou Y."/>
            <person name="Zheng Z."/>
            <person name="Qiu Y."/>
        </authorList>
    </citation>
    <scope>NUCLEOTIDE SEQUENCE [LARGE SCALE GENOMIC DNA]</scope>
    <source>
        <tissue evidence="7">Roots</tissue>
    </source>
</reference>
<feature type="transmembrane region" description="Helical" evidence="6">
    <location>
        <begin position="73"/>
        <end position="91"/>
    </location>
</feature>
<feature type="transmembrane region" description="Helical" evidence="6">
    <location>
        <begin position="134"/>
        <end position="153"/>
    </location>
</feature>
<keyword evidence="4 6" id="KW-1133">Transmembrane helix</keyword>
<evidence type="ECO:0000256" key="5">
    <source>
        <dbReference type="ARBA" id="ARBA00023136"/>
    </source>
</evidence>
<evidence type="ECO:0000313" key="7">
    <source>
        <dbReference type="EMBL" id="KAK4749149.1"/>
    </source>
</evidence>
<keyword evidence="8" id="KW-1185">Reference proteome</keyword>
<name>A0AAN7GUS2_9MYRT</name>
<dbReference type="PANTHER" id="PTHR31621">
    <property type="entry name" value="PROTEIN DMP3"/>
    <property type="match status" value="1"/>
</dbReference>
<proteinExistence type="inferred from homology"/>
<dbReference type="AlphaFoldDB" id="A0AAN7GUS2"/>
<comment type="caution">
    <text evidence="7">The sequence shown here is derived from an EMBL/GenBank/DDBJ whole genome shotgun (WGS) entry which is preliminary data.</text>
</comment>
<dbReference type="EMBL" id="JAXIOK010000018">
    <property type="protein sequence ID" value="KAK4749149.1"/>
    <property type="molecule type" value="Genomic_DNA"/>
</dbReference>
<keyword evidence="5 6" id="KW-0472">Membrane</keyword>
<sequence length="205" mass="22571">MEAIRENLQPLLSNMPSEPVKQPKTPAQKATRKTFKGTAQLANLLPTGTVLAFQMLAPVLTDLGRCPNTTSRSLTLCMIILCAVSCFLCSFTDSVRDSRGKVRYGVATFKGLYIMDSATVELSPEAAAKYRLRLIDFFHALMTSLVFVAVALFDQKVVKCFWPTPTAETQEMLVAVPACIGIICSLFFIVFPSRRHGIGFPLSKQ</sequence>
<gene>
    <name evidence="7" type="ORF">SAY87_026598</name>
</gene>